<comment type="caution">
    <text evidence="3">The sequence shown here is derived from an EMBL/GenBank/DDBJ whole genome shotgun (WGS) entry which is preliminary data.</text>
</comment>
<evidence type="ECO:0000256" key="1">
    <source>
        <dbReference type="SAM" id="MobiDB-lite"/>
    </source>
</evidence>
<gene>
    <name evidence="3" type="ORF">FGG08_000550</name>
</gene>
<proteinExistence type="predicted"/>
<organism evidence="3 4">
    <name type="scientific">Glutinoglossum americanum</name>
    <dbReference type="NCBI Taxonomy" id="1670608"/>
    <lineage>
        <taxon>Eukaryota</taxon>
        <taxon>Fungi</taxon>
        <taxon>Dikarya</taxon>
        <taxon>Ascomycota</taxon>
        <taxon>Pezizomycotina</taxon>
        <taxon>Geoglossomycetes</taxon>
        <taxon>Geoglossales</taxon>
        <taxon>Geoglossaceae</taxon>
        <taxon>Glutinoglossum</taxon>
    </lineage>
</organism>
<dbReference type="AlphaFoldDB" id="A0A9P8I8Z6"/>
<dbReference type="Pfam" id="PF20246">
    <property type="entry name" value="DUF6601"/>
    <property type="match status" value="1"/>
</dbReference>
<keyword evidence="2" id="KW-0812">Transmembrane</keyword>
<reference evidence="3" key="1">
    <citation type="submission" date="2021-03" db="EMBL/GenBank/DDBJ databases">
        <title>Comparative genomics and phylogenomic investigation of the class Geoglossomycetes provide insights into ecological specialization and systematics.</title>
        <authorList>
            <person name="Melie T."/>
            <person name="Pirro S."/>
            <person name="Miller A.N."/>
            <person name="Quandt A."/>
        </authorList>
    </citation>
    <scope>NUCLEOTIDE SEQUENCE</scope>
    <source>
        <strain evidence="3">GBOQ0MN5Z8</strain>
    </source>
</reference>
<dbReference type="InterPro" id="IPR046536">
    <property type="entry name" value="DUF6601"/>
</dbReference>
<evidence type="ECO:0000256" key="2">
    <source>
        <dbReference type="SAM" id="Phobius"/>
    </source>
</evidence>
<keyword evidence="2" id="KW-0472">Membrane</keyword>
<dbReference type="PANTHER" id="PTHR34414">
    <property type="entry name" value="HET DOMAIN-CONTAINING PROTEIN-RELATED"/>
    <property type="match status" value="1"/>
</dbReference>
<dbReference type="PANTHER" id="PTHR34414:SF1">
    <property type="entry name" value="SUBTILISIN-LIKE SERINE PROTEASE"/>
    <property type="match status" value="1"/>
</dbReference>
<protein>
    <submittedName>
        <fullName evidence="3">Uncharacterized protein</fullName>
    </submittedName>
</protein>
<dbReference type="EMBL" id="JAGHQL010000006">
    <property type="protein sequence ID" value="KAH0545409.1"/>
    <property type="molecule type" value="Genomic_DNA"/>
</dbReference>
<keyword evidence="4" id="KW-1185">Reference proteome</keyword>
<feature type="region of interest" description="Disordered" evidence="1">
    <location>
        <begin position="1"/>
        <end position="20"/>
    </location>
</feature>
<evidence type="ECO:0000313" key="3">
    <source>
        <dbReference type="EMBL" id="KAH0545409.1"/>
    </source>
</evidence>
<feature type="transmembrane region" description="Helical" evidence="2">
    <location>
        <begin position="241"/>
        <end position="265"/>
    </location>
</feature>
<name>A0A9P8I8Z6_9PEZI</name>
<accession>A0A9P8I8Z6</accession>
<sequence length="335" mass="38491">MSEATSVRGMTPVTPTVAPNRVPFSKENALASGYEANPGTFPGHPLILPGLSEDDYITQQLDFSRIDDMANWLWFAGWPYTIRPLHRQKTMQREILITDNPQLHLVWRKSIIYIKPLPLFILDHAFFEKRISSSDSGLPSQTYGATLGFLLSYAKLIQCEADLGIAKGLGLLPNTCNITWEMWSRFARDVYENVPELGLEGRWRYGELQSLRINSVYRLRHLTLKRYLPWDKTYRTALNDYFGWLLVVFVYLTVVLTSMQVVLALSPQYVTEDFRRASFGFSVFCLVTCGAALLGIGFTSGGYLLWRLSKNYRKEMDLRQQREEFRRGNPLYSGI</sequence>
<feature type="transmembrane region" description="Helical" evidence="2">
    <location>
        <begin position="277"/>
        <end position="306"/>
    </location>
</feature>
<evidence type="ECO:0000313" key="4">
    <source>
        <dbReference type="Proteomes" id="UP000698800"/>
    </source>
</evidence>
<keyword evidence="2" id="KW-1133">Transmembrane helix</keyword>
<dbReference type="OrthoDB" id="5086500at2759"/>
<dbReference type="Proteomes" id="UP000698800">
    <property type="component" value="Unassembled WGS sequence"/>
</dbReference>